<evidence type="ECO:0008006" key="3">
    <source>
        <dbReference type="Google" id="ProtNLM"/>
    </source>
</evidence>
<sequence>MGVSCDIIPTAMTWADSASEHEIPQGEALYAMLNAHAMYDDFEDPRPGRDTSPRLYIGPSRFGTMEVMVNITPPGDVRVFHVMRLRESTRNTVGYEEER</sequence>
<dbReference type="EMBL" id="CP001819">
    <property type="protein sequence ID" value="ACZ20498.1"/>
    <property type="molecule type" value="Genomic_DNA"/>
</dbReference>
<dbReference type="KEGG" id="ske:Sked_05380"/>
<dbReference type="AlphaFoldDB" id="D1BAE7"/>
<proteinExistence type="predicted"/>
<evidence type="ECO:0000313" key="2">
    <source>
        <dbReference type="Proteomes" id="UP000000322"/>
    </source>
</evidence>
<organism evidence="1 2">
    <name type="scientific">Sanguibacter keddieii (strain ATCC 51767 / DSM 10542 / NCFB 3025 / ST-74)</name>
    <dbReference type="NCBI Taxonomy" id="446469"/>
    <lineage>
        <taxon>Bacteria</taxon>
        <taxon>Bacillati</taxon>
        <taxon>Actinomycetota</taxon>
        <taxon>Actinomycetes</taxon>
        <taxon>Micrococcales</taxon>
        <taxon>Sanguibacteraceae</taxon>
        <taxon>Sanguibacter</taxon>
    </lineage>
</organism>
<name>D1BAE7_SANKS</name>
<protein>
    <recommendedName>
        <fullName evidence="3">Toxin</fullName>
    </recommendedName>
</protein>
<evidence type="ECO:0000313" key="1">
    <source>
        <dbReference type="EMBL" id="ACZ20498.1"/>
    </source>
</evidence>
<dbReference type="STRING" id="446469.Sked_05380"/>
<accession>D1BAE7</accession>
<reference evidence="1 2" key="1">
    <citation type="journal article" date="2009" name="Stand. Genomic Sci.">
        <title>Complete genome sequence of Sanguibacter keddieii type strain (ST-74).</title>
        <authorList>
            <person name="Ivanova N."/>
            <person name="Sikorski J."/>
            <person name="Sims D."/>
            <person name="Brettin T."/>
            <person name="Detter J.C."/>
            <person name="Han C."/>
            <person name="Lapidus A."/>
            <person name="Copeland A."/>
            <person name="Glavina Del Rio T."/>
            <person name="Nolan M."/>
            <person name="Chen F."/>
            <person name="Lucas S."/>
            <person name="Tice H."/>
            <person name="Cheng J.F."/>
            <person name="Bruce D."/>
            <person name="Goodwin L."/>
            <person name="Pitluck S."/>
            <person name="Pati A."/>
            <person name="Mavromatis K."/>
            <person name="Chen A."/>
            <person name="Palaniappan K."/>
            <person name="D'haeseleer P."/>
            <person name="Chain P."/>
            <person name="Bristow J."/>
            <person name="Eisen J.A."/>
            <person name="Markowitz V."/>
            <person name="Hugenholtz P."/>
            <person name="Goker M."/>
            <person name="Pukall R."/>
            <person name="Klenk H.P."/>
            <person name="Kyrpides N.C."/>
        </authorList>
    </citation>
    <scope>NUCLEOTIDE SEQUENCE [LARGE SCALE GENOMIC DNA]</scope>
    <source>
        <strain evidence="2">ATCC 51767 / DSM 10542 / NCFB 3025 / ST-74</strain>
    </source>
</reference>
<dbReference type="HOGENOM" id="CLU_168745_2_0_11"/>
<dbReference type="Proteomes" id="UP000000322">
    <property type="component" value="Chromosome"/>
</dbReference>
<gene>
    <name evidence="1" type="ordered locus">Sked_05380</name>
</gene>
<keyword evidence="2" id="KW-1185">Reference proteome</keyword>